<evidence type="ECO:0000313" key="1">
    <source>
        <dbReference type="Proteomes" id="UP000887576"/>
    </source>
</evidence>
<protein>
    <submittedName>
        <fullName evidence="2">Alpha-1,2-fucosyltransferase</fullName>
    </submittedName>
</protein>
<evidence type="ECO:0000313" key="2">
    <source>
        <dbReference type="WBParaSite" id="JU765_v2.g16014.t1"/>
    </source>
</evidence>
<organism evidence="1 2">
    <name type="scientific">Panagrolaimus sp. JU765</name>
    <dbReference type="NCBI Taxonomy" id="591449"/>
    <lineage>
        <taxon>Eukaryota</taxon>
        <taxon>Metazoa</taxon>
        <taxon>Ecdysozoa</taxon>
        <taxon>Nematoda</taxon>
        <taxon>Chromadorea</taxon>
        <taxon>Rhabditida</taxon>
        <taxon>Tylenchina</taxon>
        <taxon>Panagrolaimomorpha</taxon>
        <taxon>Panagrolaimoidea</taxon>
        <taxon>Panagrolaimidae</taxon>
        <taxon>Panagrolaimus</taxon>
    </lineage>
</organism>
<dbReference type="WBParaSite" id="JU765_v2.g16014.t1">
    <property type="protein sequence ID" value="JU765_v2.g16014.t1"/>
    <property type="gene ID" value="JU765_v2.g16014"/>
</dbReference>
<proteinExistence type="predicted"/>
<sequence length="271" mass="31981">MAYMKEISEIFPFMTEVLHVKAPFNPKEINFAADCCQFDNPKKLIGIKDKYIQIQGNFLQSYKFFHHFEHEIREILKCAPKIQASIDKFAENLFKNDKNHKMCVYVRRGDFLSDLMLESKEDFVMPAVKFAAKFVKNRDQNINLSTIIFGNDPEFIKNLPLDEIGNLQKVYYPQSQSRGEDMCFAIKYCDSMVLTASGSTFGWWMSYLMKPGSHIFYNSQITDFANHSKDMHDFDIFPPHWHMLTVEKDKARLESKWWYQRHHTLPDINNN</sequence>
<dbReference type="Proteomes" id="UP000887576">
    <property type="component" value="Unplaced"/>
</dbReference>
<reference evidence="2" key="1">
    <citation type="submission" date="2022-11" db="UniProtKB">
        <authorList>
            <consortium name="WormBaseParasite"/>
        </authorList>
    </citation>
    <scope>IDENTIFICATION</scope>
</reference>
<accession>A0AC34QFN6</accession>
<name>A0AC34QFN6_9BILA</name>